<evidence type="ECO:0000313" key="7">
    <source>
        <dbReference type="EMBL" id="RIY37829.1"/>
    </source>
</evidence>
<dbReference type="InterPro" id="IPR055342">
    <property type="entry name" value="MreC_beta-barrel_core"/>
</dbReference>
<gene>
    <name evidence="7" type="primary">mreC</name>
    <name evidence="7" type="ORF">CKF58_04680</name>
</gene>
<evidence type="ECO:0000256" key="3">
    <source>
        <dbReference type="ARBA" id="ARBA00022960"/>
    </source>
</evidence>
<proteinExistence type="inferred from homology"/>
<keyword evidence="5" id="KW-0175">Coiled coil</keyword>
<dbReference type="AlphaFoldDB" id="A0A3A1YKT9"/>
<reference evidence="7 8" key="1">
    <citation type="submission" date="2017-08" db="EMBL/GenBank/DDBJ databases">
        <title>Reclassification of Bisgaard taxon 37 and 44.</title>
        <authorList>
            <person name="Christensen H."/>
        </authorList>
    </citation>
    <scope>NUCLEOTIDE SEQUENCE [LARGE SCALE GENOMIC DNA]</scope>
    <source>
        <strain evidence="7 8">111</strain>
    </source>
</reference>
<protein>
    <recommendedName>
        <fullName evidence="2">Cell shape-determining protein MreC</fullName>
    </recommendedName>
    <alternativeName>
        <fullName evidence="4">Cell shape protein MreC</fullName>
    </alternativeName>
</protein>
<dbReference type="NCBIfam" id="TIGR00219">
    <property type="entry name" value="mreC"/>
    <property type="match status" value="1"/>
</dbReference>
<dbReference type="GO" id="GO:0008360">
    <property type="term" value="P:regulation of cell shape"/>
    <property type="evidence" value="ECO:0007669"/>
    <property type="project" value="UniProtKB-KW"/>
</dbReference>
<comment type="similarity">
    <text evidence="1">Belongs to the MreC family.</text>
</comment>
<dbReference type="InterPro" id="IPR042177">
    <property type="entry name" value="Cell/Rod_1"/>
</dbReference>
<dbReference type="InterPro" id="IPR007221">
    <property type="entry name" value="MreC"/>
</dbReference>
<accession>A0A3A1YKT9</accession>
<evidence type="ECO:0000256" key="1">
    <source>
        <dbReference type="ARBA" id="ARBA00009369"/>
    </source>
</evidence>
<keyword evidence="8" id="KW-1185">Reference proteome</keyword>
<sequence>MICMLIAVTLFVLSVTKQIEPMRTALDNATNRIFIFNYGTKQIVNHITPNFKDVGSLTTAYEDLQKQVTELKFQLENVKVLQAENAELKALLRIPDSLVAKTQIVNIINTEQGAKNNLIFIDKGAHDGLFYGQNIFDAYGLIGQIVSISDNQSRVLLITDVNSYVPVFNISNQEQYLVHGTNSIDLSLDYISSKSTVKPGDVLYTSGLAKRYIKNYAVAVVTEVTRDSHGNVISAKARPVAHLNSLRYMVAVWPYCNIMPTYTASQNLVFNRNYTKNLIGNKLEQRTTNKNNYLTYTYQGVDPDSLSVGVLLNKSQVITPLVDLDYGRNVNLETQNCYVINPQGSLQLVNEENNE</sequence>
<dbReference type="Gene3D" id="2.40.10.350">
    <property type="entry name" value="Rod shape-determining protein MreC, domain 2"/>
    <property type="match status" value="1"/>
</dbReference>
<feature type="coiled-coil region" evidence="5">
    <location>
        <begin position="61"/>
        <end position="91"/>
    </location>
</feature>
<name>A0A3A1YKT9_9GAMM</name>
<dbReference type="Gene3D" id="2.40.10.340">
    <property type="entry name" value="Rod shape-determining protein MreC, domain 1"/>
    <property type="match status" value="1"/>
</dbReference>
<dbReference type="Proteomes" id="UP000265916">
    <property type="component" value="Unassembled WGS sequence"/>
</dbReference>
<evidence type="ECO:0000313" key="8">
    <source>
        <dbReference type="Proteomes" id="UP000265916"/>
    </source>
</evidence>
<dbReference type="OrthoDB" id="9808025at2"/>
<organism evidence="7 8">
    <name type="scientific">Psittacicella hinzii</name>
    <dbReference type="NCBI Taxonomy" id="2028575"/>
    <lineage>
        <taxon>Bacteria</taxon>
        <taxon>Pseudomonadati</taxon>
        <taxon>Pseudomonadota</taxon>
        <taxon>Gammaproteobacteria</taxon>
        <taxon>Pasteurellales</taxon>
        <taxon>Psittacicellaceae</taxon>
        <taxon>Psittacicella</taxon>
    </lineage>
</organism>
<feature type="domain" description="Rod shape-determining protein MreC beta-barrel core" evidence="6">
    <location>
        <begin position="107"/>
        <end position="251"/>
    </location>
</feature>
<dbReference type="Pfam" id="PF04085">
    <property type="entry name" value="MreC"/>
    <property type="match status" value="1"/>
</dbReference>
<keyword evidence="3" id="KW-0133">Cell shape</keyword>
<comment type="caution">
    <text evidence="7">The sequence shown here is derived from an EMBL/GenBank/DDBJ whole genome shotgun (WGS) entry which is preliminary data.</text>
</comment>
<evidence type="ECO:0000256" key="2">
    <source>
        <dbReference type="ARBA" id="ARBA00013855"/>
    </source>
</evidence>
<dbReference type="PANTHER" id="PTHR34138:SF1">
    <property type="entry name" value="CELL SHAPE-DETERMINING PROTEIN MREC"/>
    <property type="match status" value="1"/>
</dbReference>
<dbReference type="GO" id="GO:0005886">
    <property type="term" value="C:plasma membrane"/>
    <property type="evidence" value="ECO:0007669"/>
    <property type="project" value="TreeGrafter"/>
</dbReference>
<evidence type="ECO:0000256" key="4">
    <source>
        <dbReference type="ARBA" id="ARBA00032089"/>
    </source>
</evidence>
<evidence type="ECO:0000256" key="5">
    <source>
        <dbReference type="SAM" id="Coils"/>
    </source>
</evidence>
<evidence type="ECO:0000259" key="6">
    <source>
        <dbReference type="Pfam" id="PF04085"/>
    </source>
</evidence>
<dbReference type="PANTHER" id="PTHR34138">
    <property type="entry name" value="CELL SHAPE-DETERMINING PROTEIN MREC"/>
    <property type="match status" value="1"/>
</dbReference>
<dbReference type="InterPro" id="IPR042175">
    <property type="entry name" value="Cell/Rod_MreC_2"/>
</dbReference>
<dbReference type="RefSeq" id="WP_119531474.1">
    <property type="nucleotide sequence ID" value="NZ_JBHSSP010000034.1"/>
</dbReference>
<dbReference type="EMBL" id="NRJG01000080">
    <property type="protein sequence ID" value="RIY37829.1"/>
    <property type="molecule type" value="Genomic_DNA"/>
</dbReference>